<dbReference type="InterPro" id="IPR008915">
    <property type="entry name" value="Peptidase_M50"/>
</dbReference>
<dbReference type="GO" id="GO:0004222">
    <property type="term" value="F:metalloendopeptidase activity"/>
    <property type="evidence" value="ECO:0007669"/>
    <property type="project" value="InterPro"/>
</dbReference>
<name>A0AAJ1MIL0_9SPIO</name>
<feature type="domain" description="PDZ" evidence="12">
    <location>
        <begin position="206"/>
        <end position="281"/>
    </location>
</feature>
<evidence type="ECO:0000256" key="2">
    <source>
        <dbReference type="ARBA" id="ARBA00004141"/>
    </source>
</evidence>
<dbReference type="Pfam" id="PF17820">
    <property type="entry name" value="PDZ_6"/>
    <property type="match status" value="2"/>
</dbReference>
<dbReference type="CDD" id="cd23081">
    <property type="entry name" value="cpPDZ_EcRseP-like"/>
    <property type="match status" value="1"/>
</dbReference>
<evidence type="ECO:0000256" key="10">
    <source>
        <dbReference type="ARBA" id="ARBA00023136"/>
    </source>
</evidence>
<dbReference type="GO" id="GO:0016020">
    <property type="term" value="C:membrane"/>
    <property type="evidence" value="ECO:0007669"/>
    <property type="project" value="UniProtKB-SubCell"/>
</dbReference>
<dbReference type="PANTHER" id="PTHR42837:SF2">
    <property type="entry name" value="MEMBRANE METALLOPROTEASE ARASP2, CHLOROPLASTIC-RELATED"/>
    <property type="match status" value="1"/>
</dbReference>
<comment type="subcellular location">
    <subcellularLocation>
        <location evidence="2">Membrane</location>
        <topology evidence="2">Multi-pass membrane protein</topology>
    </subcellularLocation>
</comment>
<feature type="transmembrane region" description="Helical" evidence="11">
    <location>
        <begin position="383"/>
        <end position="409"/>
    </location>
</feature>
<keyword evidence="6" id="KW-0378">Hydrolase</keyword>
<evidence type="ECO:0000256" key="8">
    <source>
        <dbReference type="ARBA" id="ARBA00022989"/>
    </source>
</evidence>
<keyword evidence="4 13" id="KW-0645">Protease</keyword>
<evidence type="ECO:0000256" key="11">
    <source>
        <dbReference type="SAM" id="Phobius"/>
    </source>
</evidence>
<feature type="domain" description="PDZ" evidence="12">
    <location>
        <begin position="125"/>
        <end position="174"/>
    </location>
</feature>
<evidence type="ECO:0000256" key="3">
    <source>
        <dbReference type="ARBA" id="ARBA00007931"/>
    </source>
</evidence>
<evidence type="ECO:0000256" key="7">
    <source>
        <dbReference type="ARBA" id="ARBA00022833"/>
    </source>
</evidence>
<gene>
    <name evidence="13" type="ORF">PQJ61_02580</name>
</gene>
<organism evidence="13 14">
    <name type="scientific">Candidatus Thalassospirochaeta sargassi</name>
    <dbReference type="NCBI Taxonomy" id="3119039"/>
    <lineage>
        <taxon>Bacteria</taxon>
        <taxon>Pseudomonadati</taxon>
        <taxon>Spirochaetota</taxon>
        <taxon>Spirochaetia</taxon>
        <taxon>Spirochaetales</taxon>
        <taxon>Spirochaetaceae</taxon>
        <taxon>Candidatus Thalassospirochaeta</taxon>
    </lineage>
</organism>
<evidence type="ECO:0000259" key="12">
    <source>
        <dbReference type="PROSITE" id="PS50106"/>
    </source>
</evidence>
<accession>A0AAJ1MIL0</accession>
<dbReference type="InterPro" id="IPR036034">
    <property type="entry name" value="PDZ_sf"/>
</dbReference>
<evidence type="ECO:0000313" key="14">
    <source>
        <dbReference type="Proteomes" id="UP001221217"/>
    </source>
</evidence>
<keyword evidence="9" id="KW-0482">Metalloprotease</keyword>
<dbReference type="SUPFAM" id="SSF50156">
    <property type="entry name" value="PDZ domain-like"/>
    <property type="match status" value="2"/>
</dbReference>
<dbReference type="SMART" id="SM00228">
    <property type="entry name" value="PDZ"/>
    <property type="match status" value="2"/>
</dbReference>
<protein>
    <submittedName>
        <fullName evidence="13">Site-2 protease family protein</fullName>
    </submittedName>
</protein>
<dbReference type="Pfam" id="PF02163">
    <property type="entry name" value="Peptidase_M50"/>
    <property type="match status" value="1"/>
</dbReference>
<keyword evidence="5 11" id="KW-0812">Transmembrane</keyword>
<dbReference type="PROSITE" id="PS50106">
    <property type="entry name" value="PDZ"/>
    <property type="match status" value="2"/>
</dbReference>
<evidence type="ECO:0000256" key="6">
    <source>
        <dbReference type="ARBA" id="ARBA00022801"/>
    </source>
</evidence>
<evidence type="ECO:0000313" key="13">
    <source>
        <dbReference type="EMBL" id="MDC7225632.1"/>
    </source>
</evidence>
<reference evidence="13 14" key="1">
    <citation type="submission" date="2022-12" db="EMBL/GenBank/DDBJ databases">
        <title>Metagenome assembled genome from gulf of manar.</title>
        <authorList>
            <person name="Kohli P."/>
            <person name="Pk S."/>
            <person name="Venkata Ramana C."/>
            <person name="Sasikala C."/>
        </authorList>
    </citation>
    <scope>NUCLEOTIDE SEQUENCE [LARGE SCALE GENOMIC DNA]</scope>
    <source>
        <strain evidence="13">JB008</strain>
    </source>
</reference>
<proteinExistence type="inferred from homology"/>
<comment type="cofactor">
    <cofactor evidence="1">
        <name>Zn(2+)</name>
        <dbReference type="ChEBI" id="CHEBI:29105"/>
    </cofactor>
</comment>
<keyword evidence="7" id="KW-0862">Zinc</keyword>
<dbReference type="InterPro" id="IPR041489">
    <property type="entry name" value="PDZ_6"/>
</dbReference>
<keyword evidence="8 11" id="KW-1133">Transmembrane helix</keyword>
<dbReference type="InterPro" id="IPR004387">
    <property type="entry name" value="Pept_M50_Zn"/>
</dbReference>
<evidence type="ECO:0000256" key="4">
    <source>
        <dbReference type="ARBA" id="ARBA00022670"/>
    </source>
</evidence>
<dbReference type="Proteomes" id="UP001221217">
    <property type="component" value="Unassembled WGS sequence"/>
</dbReference>
<dbReference type="AlphaFoldDB" id="A0AAJ1MIL0"/>
<dbReference type="GO" id="GO:0006508">
    <property type="term" value="P:proteolysis"/>
    <property type="evidence" value="ECO:0007669"/>
    <property type="project" value="UniProtKB-KW"/>
</dbReference>
<dbReference type="Gene3D" id="2.30.42.10">
    <property type="match status" value="2"/>
</dbReference>
<feature type="transmembrane region" description="Helical" evidence="11">
    <location>
        <begin position="430"/>
        <end position="452"/>
    </location>
</feature>
<keyword evidence="10 11" id="KW-0472">Membrane</keyword>
<dbReference type="PANTHER" id="PTHR42837">
    <property type="entry name" value="REGULATOR OF SIGMA-E PROTEASE RSEP"/>
    <property type="match status" value="1"/>
</dbReference>
<sequence>MIINILIGLIGLGIVVSIHEFGHFTAAKLTGIEVEAFSLGWGKSIYRHKFKTTEFRLSIFPVGGYCKMKGEEMFQKALTDGSVNIPQEEGSLFAAHPLKRIITYLAGPGFNFIFSILSLAVIWFVGFTTYTYDNKIILASDYQTTAAEQVLPADEAGIMTGDRIISINGKPVESFYDCQNYISQNPEEPLLITIDRDGLIIETTVTPELDRTTGMGYIGISAWIEPVIGWVQPDSSAAVAGLIEGDRIVSINDIDIAHQVQLSAIIRENPARLNLVYERNGTLYDTVLIPHINEEGIPAMGVSFAGIEIVSPDLNIFQAIAHGAEETFTTLALSIKSIGLLFRGVDVKEAVAGPVKLTYYMGEVASSGFKTGIGEGFSNFFRFMSLISVALGFMNLLPIPVIDGGMIVFNIAELITGRTPKTKSLYRYQMIGSFVILLLLLLAVFSDLNFLFG</sequence>
<feature type="transmembrane region" description="Helical" evidence="11">
    <location>
        <begin position="101"/>
        <end position="125"/>
    </location>
</feature>
<evidence type="ECO:0000256" key="1">
    <source>
        <dbReference type="ARBA" id="ARBA00001947"/>
    </source>
</evidence>
<evidence type="ECO:0000256" key="9">
    <source>
        <dbReference type="ARBA" id="ARBA00023049"/>
    </source>
</evidence>
<dbReference type="InterPro" id="IPR001478">
    <property type="entry name" value="PDZ"/>
</dbReference>
<dbReference type="CDD" id="cd06163">
    <property type="entry name" value="S2P-M50_PDZ_RseP-like"/>
    <property type="match status" value="1"/>
</dbReference>
<comment type="caution">
    <text evidence="13">The sequence shown here is derived from an EMBL/GenBank/DDBJ whole genome shotgun (WGS) entry which is preliminary data.</text>
</comment>
<evidence type="ECO:0000256" key="5">
    <source>
        <dbReference type="ARBA" id="ARBA00022692"/>
    </source>
</evidence>
<comment type="similarity">
    <text evidence="3">Belongs to the peptidase M50B family.</text>
</comment>
<dbReference type="EMBL" id="JAQQAL010000008">
    <property type="protein sequence ID" value="MDC7225632.1"/>
    <property type="molecule type" value="Genomic_DNA"/>
</dbReference>